<reference evidence="2" key="1">
    <citation type="submission" date="2016-10" db="EMBL/GenBank/DDBJ databases">
        <authorList>
            <person name="Varghese N."/>
            <person name="Submissions S."/>
        </authorList>
    </citation>
    <scope>NUCLEOTIDE SEQUENCE [LARGE SCALE GENOMIC DNA]</scope>
    <source>
        <strain evidence="2">GAS369</strain>
    </source>
</reference>
<accession>A0A1H2ARZ4</accession>
<dbReference type="Proteomes" id="UP000243904">
    <property type="component" value="Chromosome I"/>
</dbReference>
<dbReference type="EMBL" id="LT629750">
    <property type="protein sequence ID" value="SDT48704.1"/>
    <property type="molecule type" value="Genomic_DNA"/>
</dbReference>
<evidence type="ECO:0000313" key="2">
    <source>
        <dbReference type="Proteomes" id="UP000243904"/>
    </source>
</evidence>
<dbReference type="AlphaFoldDB" id="A0A1H2ARZ4"/>
<keyword evidence="2" id="KW-1185">Reference proteome</keyword>
<sequence>MVPILGVESRNGIGSALSGLMVFIEIYPPNGSCSPILQPDLLPRAAVRPWSRLGPDKFKSVSSRFQRRLQNKTAASRRETAVVENLRRRDQLLRSPSAVRFHCITLSEIIRVDFIAAWLSWA</sequence>
<organism evidence="1 2">
    <name type="scientific">Bradyrhizobium canariense</name>
    <dbReference type="NCBI Taxonomy" id="255045"/>
    <lineage>
        <taxon>Bacteria</taxon>
        <taxon>Pseudomonadati</taxon>
        <taxon>Pseudomonadota</taxon>
        <taxon>Alphaproteobacteria</taxon>
        <taxon>Hyphomicrobiales</taxon>
        <taxon>Nitrobacteraceae</taxon>
        <taxon>Bradyrhizobium</taxon>
    </lineage>
</organism>
<proteinExistence type="predicted"/>
<evidence type="ECO:0000313" key="1">
    <source>
        <dbReference type="EMBL" id="SDT48704.1"/>
    </source>
</evidence>
<protein>
    <submittedName>
        <fullName evidence="1">Uncharacterized protein</fullName>
    </submittedName>
</protein>
<gene>
    <name evidence="1" type="ORF">SAMN05444158_6414</name>
</gene>
<name>A0A1H2ARZ4_9BRAD</name>